<evidence type="ECO:0000313" key="1">
    <source>
        <dbReference type="EMBL" id="GBN14430.1"/>
    </source>
</evidence>
<proteinExistence type="predicted"/>
<protein>
    <submittedName>
        <fullName evidence="1">Uncharacterized protein</fullName>
    </submittedName>
</protein>
<dbReference type="EMBL" id="BGPR01005900">
    <property type="protein sequence ID" value="GBN14430.1"/>
    <property type="molecule type" value="Genomic_DNA"/>
</dbReference>
<organism evidence="1 2">
    <name type="scientific">Araneus ventricosus</name>
    <name type="common">Orbweaver spider</name>
    <name type="synonym">Epeira ventricosa</name>
    <dbReference type="NCBI Taxonomy" id="182803"/>
    <lineage>
        <taxon>Eukaryota</taxon>
        <taxon>Metazoa</taxon>
        <taxon>Ecdysozoa</taxon>
        <taxon>Arthropoda</taxon>
        <taxon>Chelicerata</taxon>
        <taxon>Arachnida</taxon>
        <taxon>Araneae</taxon>
        <taxon>Araneomorphae</taxon>
        <taxon>Entelegynae</taxon>
        <taxon>Araneoidea</taxon>
        <taxon>Araneidae</taxon>
        <taxon>Araneus</taxon>
    </lineage>
</organism>
<gene>
    <name evidence="1" type="ORF">AVEN_177771_1</name>
</gene>
<evidence type="ECO:0000313" key="2">
    <source>
        <dbReference type="Proteomes" id="UP000499080"/>
    </source>
</evidence>
<reference evidence="1 2" key="1">
    <citation type="journal article" date="2019" name="Sci. Rep.">
        <title>Orb-weaving spider Araneus ventricosus genome elucidates the spidroin gene catalogue.</title>
        <authorList>
            <person name="Kono N."/>
            <person name="Nakamura H."/>
            <person name="Ohtoshi R."/>
            <person name="Moran D.A.P."/>
            <person name="Shinohara A."/>
            <person name="Yoshida Y."/>
            <person name="Fujiwara M."/>
            <person name="Mori M."/>
            <person name="Tomita M."/>
            <person name="Arakawa K."/>
        </authorList>
    </citation>
    <scope>NUCLEOTIDE SEQUENCE [LARGE SCALE GENOMIC DNA]</scope>
</reference>
<sequence length="122" mass="13511">MKSPAHFFAQQDLARLPKCLLPYKISPELVFGKLPSFRSVPSSLISSLSRQLHSLTSLAMAAPSTGTRLRLVVHNMKITANSSGFLHTLQMFYLCPLGHTTHVQAAVELVQHIFKRHPANGH</sequence>
<comment type="caution">
    <text evidence="1">The sequence shown here is derived from an EMBL/GenBank/DDBJ whole genome shotgun (WGS) entry which is preliminary data.</text>
</comment>
<dbReference type="Proteomes" id="UP000499080">
    <property type="component" value="Unassembled WGS sequence"/>
</dbReference>
<dbReference type="AlphaFoldDB" id="A0A4Y2LJV2"/>
<keyword evidence="2" id="KW-1185">Reference proteome</keyword>
<name>A0A4Y2LJV2_ARAVE</name>
<accession>A0A4Y2LJV2</accession>